<proteinExistence type="predicted"/>
<dbReference type="Proteomes" id="UP000466931">
    <property type="component" value="Chromosome"/>
</dbReference>
<evidence type="ECO:0000313" key="1">
    <source>
        <dbReference type="EMBL" id="BBZ31974.1"/>
    </source>
</evidence>
<accession>A0A7I7XS41</accession>
<keyword evidence="2" id="KW-1185">Reference proteome</keyword>
<protein>
    <submittedName>
        <fullName evidence="1">Uncharacterized protein</fullName>
    </submittedName>
</protein>
<evidence type="ECO:0000313" key="2">
    <source>
        <dbReference type="Proteomes" id="UP000466931"/>
    </source>
</evidence>
<dbReference type="RefSeq" id="WP_085155074.1">
    <property type="nucleotide sequence ID" value="NZ_AP022612.1"/>
</dbReference>
<dbReference type="AlphaFoldDB" id="A0A7I7XS41"/>
<dbReference type="OrthoDB" id="4696350at2"/>
<name>A0A7I7XS41_9MYCO</name>
<reference evidence="1" key="2">
    <citation type="submission" date="2020-02" db="EMBL/GenBank/DDBJ databases">
        <authorList>
            <person name="Matsumoto Y."/>
            <person name="Motooka D."/>
            <person name="Nakamura S."/>
        </authorList>
    </citation>
    <scope>NUCLEOTIDE SEQUENCE</scope>
    <source>
        <strain evidence="1">JCM 13671</strain>
    </source>
</reference>
<sequence>MDSPFLGTEALRSGALTRAQLRWNYRAILPNVYVHKDARASLWMRTKAAWLWSGRRAIIAGRAAAALHGALWIDSDIPIELLWHCPRPPPGIIARNERFSFDEIVRVRGLYVTSPTRTALDLARHLTRDPAVAHLDALARATGIESESVLDLAELYPGARGVAQARDVAPLLDAGAQSPRESWLRLVLTDAGFPRPRTQIPVTDGFSTAYLDMGWDDEMIGCDYDGEKHFSDRSRFVHDIGRNELVAGQGWIVRHVVAEHSRKFIVRRVNEAFRLRGIALRGTVRPDCA</sequence>
<organism evidence="1 2">
    <name type="scientific">Mycolicibacterium confluentis</name>
    <dbReference type="NCBI Taxonomy" id="28047"/>
    <lineage>
        <taxon>Bacteria</taxon>
        <taxon>Bacillati</taxon>
        <taxon>Actinomycetota</taxon>
        <taxon>Actinomycetes</taxon>
        <taxon>Mycobacteriales</taxon>
        <taxon>Mycobacteriaceae</taxon>
        <taxon>Mycolicibacterium</taxon>
    </lineage>
</organism>
<reference evidence="1" key="1">
    <citation type="journal article" date="2019" name="Emerg. Microbes Infect.">
        <title>Comprehensive subspecies identification of 175 nontuberculous mycobacteria species based on 7547 genomic profiles.</title>
        <authorList>
            <person name="Matsumoto Y."/>
            <person name="Kinjo T."/>
            <person name="Motooka D."/>
            <person name="Nabeya D."/>
            <person name="Jung N."/>
            <person name="Uechi K."/>
            <person name="Horii T."/>
            <person name="Iida T."/>
            <person name="Fujita J."/>
            <person name="Nakamura S."/>
        </authorList>
    </citation>
    <scope>NUCLEOTIDE SEQUENCE [LARGE SCALE GENOMIC DNA]</scope>
    <source>
        <strain evidence="1">JCM 13671</strain>
    </source>
</reference>
<gene>
    <name evidence="1" type="ORF">MCNF_05790</name>
</gene>
<dbReference type="EMBL" id="AP022612">
    <property type="protein sequence ID" value="BBZ31974.1"/>
    <property type="molecule type" value="Genomic_DNA"/>
</dbReference>